<name>A0AAV2H0S2_LYMST</name>
<organism evidence="2 3">
    <name type="scientific">Lymnaea stagnalis</name>
    <name type="common">Great pond snail</name>
    <name type="synonym">Helix stagnalis</name>
    <dbReference type="NCBI Taxonomy" id="6523"/>
    <lineage>
        <taxon>Eukaryota</taxon>
        <taxon>Metazoa</taxon>
        <taxon>Spiralia</taxon>
        <taxon>Lophotrochozoa</taxon>
        <taxon>Mollusca</taxon>
        <taxon>Gastropoda</taxon>
        <taxon>Heterobranchia</taxon>
        <taxon>Euthyneura</taxon>
        <taxon>Panpulmonata</taxon>
        <taxon>Hygrophila</taxon>
        <taxon>Lymnaeoidea</taxon>
        <taxon>Lymnaeidae</taxon>
        <taxon>Lymnaea</taxon>
    </lineage>
</organism>
<dbReference type="Proteomes" id="UP001497497">
    <property type="component" value="Unassembled WGS sequence"/>
</dbReference>
<dbReference type="PANTHER" id="PTHR35088">
    <property type="entry name" value="COILED-COIL DOMAIN-CONTAINING PROTEIN 178"/>
    <property type="match status" value="1"/>
</dbReference>
<comment type="caution">
    <text evidence="2">The sequence shown here is derived from an EMBL/GenBank/DDBJ whole genome shotgun (WGS) entry which is preliminary data.</text>
</comment>
<keyword evidence="3" id="KW-1185">Reference proteome</keyword>
<dbReference type="SUPFAM" id="SSF57997">
    <property type="entry name" value="Tropomyosin"/>
    <property type="match status" value="1"/>
</dbReference>
<keyword evidence="1" id="KW-0175">Coiled coil</keyword>
<dbReference type="EMBL" id="CAXITT010000010">
    <property type="protein sequence ID" value="CAL1526941.1"/>
    <property type="molecule type" value="Genomic_DNA"/>
</dbReference>
<accession>A0AAV2H0S2</accession>
<sequence>MASVSMAKVVRVEDVEPKTPYCANESLGTEMMTVSVIEDEQKRKSIISVESQVSSDKMYPLPENWPKILQLARPRSCELTNIWTPCLRKAVSHIELLQNAIQQSFESLNEKQLLQKNLQQTSEYAGGKRQLKFPGAVDEKAMISNEDQFSYRQSSTRMLSSRGLSSVKNDLSVFGVGAYVEEGLGSEKNDIPYLGAQEVIDEVIILLARLENDWHETQEAYLKEVARTEMLRAKIDELRLRRLKELPALVQREHETCIMDLSELQWHLAYTTHNEEKAQQRYKTAEKINSHLKEDIAFVKQHVPLVQEKLILEVEAMDKIRKAQGDTDQELVMTNQRLAKTQMKSTEAITKAETERGYIKKELDRVREDLASISEELNEAKMTFNAYIHQVNDVSQQLIDNEQEMKVLQVKNENAKVAEEMQATKVRNLQSKLTQAGFEYRRLENENDQLEQELNTTKNRNNHRLQDLENQVTALEVKHKTIFHKNQEITMDIEDCEEKIARCNQQKISDEKNVARINREMEKTGDMLHKTMESYKGIAALNHHLHGQRAVELDKTFQVEQKLKITVETLRKHVKDEMHTRTVLNARISSDGNEIEKTKVESAKKNEKIQSIADEVERAVSAVLEKVEKLRSAKAERQQLKNNLTTKLKDTETMHKESQEKLTKTIEKLEPQHHTVKNELKNLNDQLHEMERSTQMMKSKIEEMDAAQQMMERSVKTSEETIAVLTSEREELNLQITSGRKLNADLLKQYNDMQERSKESENKHKALMKDREAVLKKYEADKTRYKEINKDLASRYRQLQNYYLLTKEQMLKSYEERIQLEAAITDVKQLSSIQSKLQGALAEYFKLSGLYNEAELCKLEKESSHNADRVSELQVSMEQALEQISQFLSSQMDVQMVKQIALDTVMKRSEQVVLPNISQVKSGLSTLSSVVNSRQPTAVV</sequence>
<gene>
    <name evidence="2" type="ORF">GSLYS_00001118001</name>
</gene>
<evidence type="ECO:0000256" key="1">
    <source>
        <dbReference type="SAM" id="Coils"/>
    </source>
</evidence>
<protein>
    <submittedName>
        <fullName evidence="2">Uncharacterized protein</fullName>
    </submittedName>
</protein>
<feature type="coiled-coil region" evidence="1">
    <location>
        <begin position="613"/>
        <end position="795"/>
    </location>
</feature>
<dbReference type="PANTHER" id="PTHR35088:SF1">
    <property type="entry name" value="COILED-COIL DOMAIN-CONTAINING PROTEIN 178"/>
    <property type="match status" value="1"/>
</dbReference>
<evidence type="ECO:0000313" key="3">
    <source>
        <dbReference type="Proteomes" id="UP001497497"/>
    </source>
</evidence>
<reference evidence="2 3" key="1">
    <citation type="submission" date="2024-04" db="EMBL/GenBank/DDBJ databases">
        <authorList>
            <consortium name="Genoscope - CEA"/>
            <person name="William W."/>
        </authorList>
    </citation>
    <scope>NUCLEOTIDE SEQUENCE [LARGE SCALE GENOMIC DNA]</scope>
</reference>
<feature type="coiled-coil region" evidence="1">
    <location>
        <begin position="426"/>
        <end position="513"/>
    </location>
</feature>
<dbReference type="InterPro" id="IPR038826">
    <property type="entry name" value="CCDC178"/>
</dbReference>
<dbReference type="AlphaFoldDB" id="A0AAV2H0S2"/>
<proteinExistence type="predicted"/>
<evidence type="ECO:0000313" key="2">
    <source>
        <dbReference type="EMBL" id="CAL1526941.1"/>
    </source>
</evidence>